<keyword evidence="2" id="KW-1185">Reference proteome</keyword>
<accession>A0A6A5THP1</accession>
<organism evidence="1 2">
    <name type="scientific">Byssothecium circinans</name>
    <dbReference type="NCBI Taxonomy" id="147558"/>
    <lineage>
        <taxon>Eukaryota</taxon>
        <taxon>Fungi</taxon>
        <taxon>Dikarya</taxon>
        <taxon>Ascomycota</taxon>
        <taxon>Pezizomycotina</taxon>
        <taxon>Dothideomycetes</taxon>
        <taxon>Pleosporomycetidae</taxon>
        <taxon>Pleosporales</taxon>
        <taxon>Massarineae</taxon>
        <taxon>Massarinaceae</taxon>
        <taxon>Byssothecium</taxon>
    </lineage>
</organism>
<gene>
    <name evidence="1" type="ORF">CC80DRAFT_495770</name>
</gene>
<protein>
    <submittedName>
        <fullName evidence="1">Uncharacterized protein</fullName>
    </submittedName>
</protein>
<dbReference type="Proteomes" id="UP000800035">
    <property type="component" value="Unassembled WGS sequence"/>
</dbReference>
<reference evidence="1" key="1">
    <citation type="journal article" date="2020" name="Stud. Mycol.">
        <title>101 Dothideomycetes genomes: a test case for predicting lifestyles and emergence of pathogens.</title>
        <authorList>
            <person name="Haridas S."/>
            <person name="Albert R."/>
            <person name="Binder M."/>
            <person name="Bloem J."/>
            <person name="Labutti K."/>
            <person name="Salamov A."/>
            <person name="Andreopoulos B."/>
            <person name="Baker S."/>
            <person name="Barry K."/>
            <person name="Bills G."/>
            <person name="Bluhm B."/>
            <person name="Cannon C."/>
            <person name="Castanera R."/>
            <person name="Culley D."/>
            <person name="Daum C."/>
            <person name="Ezra D."/>
            <person name="Gonzalez J."/>
            <person name="Henrissat B."/>
            <person name="Kuo A."/>
            <person name="Liang C."/>
            <person name="Lipzen A."/>
            <person name="Lutzoni F."/>
            <person name="Magnuson J."/>
            <person name="Mondo S."/>
            <person name="Nolan M."/>
            <person name="Ohm R."/>
            <person name="Pangilinan J."/>
            <person name="Park H.-J."/>
            <person name="Ramirez L."/>
            <person name="Alfaro M."/>
            <person name="Sun H."/>
            <person name="Tritt A."/>
            <person name="Yoshinaga Y."/>
            <person name="Zwiers L.-H."/>
            <person name="Turgeon B."/>
            <person name="Goodwin S."/>
            <person name="Spatafora J."/>
            <person name="Crous P."/>
            <person name="Grigoriev I."/>
        </authorList>
    </citation>
    <scope>NUCLEOTIDE SEQUENCE</scope>
    <source>
        <strain evidence="1">CBS 675.92</strain>
    </source>
</reference>
<name>A0A6A5THP1_9PLEO</name>
<evidence type="ECO:0000313" key="1">
    <source>
        <dbReference type="EMBL" id="KAF1951888.1"/>
    </source>
</evidence>
<evidence type="ECO:0000313" key="2">
    <source>
        <dbReference type="Proteomes" id="UP000800035"/>
    </source>
</evidence>
<dbReference type="AlphaFoldDB" id="A0A6A5THP1"/>
<sequence length="151" mass="17357">MWAGKDPKLYHGFGEPVSTLKLWDLQPSAMSTTWQRPRRSYIVEVASALLLSDKTFSYLIPGQSRRPMANFVEKYRTSTVLHGGVSPYDTSISSSKCATASVSRLRRFRLELNPINFVENGWSRRTRLVSYRRLCIFLCKDCQYGYENANC</sequence>
<dbReference type="EMBL" id="ML977014">
    <property type="protein sequence ID" value="KAF1951888.1"/>
    <property type="molecule type" value="Genomic_DNA"/>
</dbReference>
<proteinExistence type="predicted"/>